<dbReference type="PRINTS" id="PR00344">
    <property type="entry name" value="BCTRLSENSOR"/>
</dbReference>
<comment type="catalytic activity">
    <reaction evidence="1">
        <text>ATP + protein L-histidine = ADP + protein N-phospho-L-histidine.</text>
        <dbReference type="EC" id="2.7.13.3"/>
    </reaction>
</comment>
<dbReference type="CDD" id="cd00075">
    <property type="entry name" value="HATPase"/>
    <property type="match status" value="1"/>
</dbReference>
<evidence type="ECO:0000313" key="14">
    <source>
        <dbReference type="EMBL" id="OAT79526.1"/>
    </source>
</evidence>
<evidence type="ECO:0000259" key="13">
    <source>
        <dbReference type="PROSITE" id="PS50885"/>
    </source>
</evidence>
<dbReference type="InterPro" id="IPR004358">
    <property type="entry name" value="Sig_transdc_His_kin-like_C"/>
</dbReference>
<dbReference type="PROSITE" id="PS50109">
    <property type="entry name" value="HIS_KIN"/>
    <property type="match status" value="1"/>
</dbReference>
<evidence type="ECO:0000256" key="3">
    <source>
        <dbReference type="ARBA" id="ARBA00012438"/>
    </source>
</evidence>
<evidence type="ECO:0000256" key="1">
    <source>
        <dbReference type="ARBA" id="ARBA00000085"/>
    </source>
</evidence>
<keyword evidence="6 11" id="KW-0812">Transmembrane</keyword>
<dbReference type="CDD" id="cd06225">
    <property type="entry name" value="HAMP"/>
    <property type="match status" value="1"/>
</dbReference>
<gene>
    <name evidence="14" type="ORF">A6M21_15620</name>
</gene>
<dbReference type="InterPro" id="IPR036097">
    <property type="entry name" value="HisK_dim/P_sf"/>
</dbReference>
<keyword evidence="4" id="KW-0597">Phosphoprotein</keyword>
<name>A0A1B7LB46_9FIRM</name>
<keyword evidence="15" id="KW-1185">Reference proteome</keyword>
<comment type="subcellular location">
    <subcellularLocation>
        <location evidence="2">Membrane</location>
    </subcellularLocation>
</comment>
<dbReference type="FunFam" id="3.30.565.10:FF:000006">
    <property type="entry name" value="Sensor histidine kinase WalK"/>
    <property type="match status" value="1"/>
</dbReference>
<keyword evidence="7" id="KW-0418">Kinase</keyword>
<dbReference type="PANTHER" id="PTHR45436">
    <property type="entry name" value="SENSOR HISTIDINE KINASE YKOH"/>
    <property type="match status" value="1"/>
</dbReference>
<evidence type="ECO:0000259" key="12">
    <source>
        <dbReference type="PROSITE" id="PS50109"/>
    </source>
</evidence>
<keyword evidence="8 11" id="KW-1133">Transmembrane helix</keyword>
<evidence type="ECO:0000256" key="11">
    <source>
        <dbReference type="SAM" id="Phobius"/>
    </source>
</evidence>
<evidence type="ECO:0000256" key="6">
    <source>
        <dbReference type="ARBA" id="ARBA00022692"/>
    </source>
</evidence>
<dbReference type="InterPro" id="IPR050428">
    <property type="entry name" value="TCS_sensor_his_kinase"/>
</dbReference>
<dbReference type="RefSeq" id="WP_066671228.1">
    <property type="nucleotide sequence ID" value="NZ_LYVF01000193.1"/>
</dbReference>
<evidence type="ECO:0000256" key="7">
    <source>
        <dbReference type="ARBA" id="ARBA00022777"/>
    </source>
</evidence>
<dbReference type="FunFam" id="1.10.287.130:FF:000001">
    <property type="entry name" value="Two-component sensor histidine kinase"/>
    <property type="match status" value="1"/>
</dbReference>
<sequence>MRSITWRLTVWYAAILVSILAICGLAAFWSMRYVLFSGAAQEAASAVTAVQKMAASQEGNGRGNYNHIDLDDPELINATGNNMLLVQITSSGGRVLNSSWALKNAALAPGYAGPPVLSRFQGEEVYLAGGRLSGGALVQVARPLTREEDFLKDLARVFMLLVLAGLLLALAGGWVITRAALRPVHSLTRTARQISTSDLRRRISLHGGRDELYVLGETFNQMLDRLERGFRSQQEFVAAASHDLRTPLTVIKSYADLLNRWGKNEPAVVDESVQAITRAAGLMERLVNDLLLLAHMDAGPPLKPAPLDLAELAAETVQEARAVAKDVSVEMNPPSPVPVEADEHYLRRAIWVLVDNAIKYNRPGGKVELVAGEEGGQAFLRVSDTGRGIGQGDLAHIFERFYRADQARGQGKGFGLGLALAKSIVEAHGGKITVQSEPGKGSSFTIMLPQQKNIVG</sequence>
<evidence type="ECO:0000256" key="9">
    <source>
        <dbReference type="ARBA" id="ARBA00023012"/>
    </source>
</evidence>
<feature type="domain" description="HAMP" evidence="13">
    <location>
        <begin position="178"/>
        <end position="231"/>
    </location>
</feature>
<dbReference type="SUPFAM" id="SSF55874">
    <property type="entry name" value="ATPase domain of HSP90 chaperone/DNA topoisomerase II/histidine kinase"/>
    <property type="match status" value="1"/>
</dbReference>
<keyword evidence="9" id="KW-0902">Two-component regulatory system</keyword>
<dbReference type="SMART" id="SM00388">
    <property type="entry name" value="HisKA"/>
    <property type="match status" value="1"/>
</dbReference>
<evidence type="ECO:0000256" key="2">
    <source>
        <dbReference type="ARBA" id="ARBA00004370"/>
    </source>
</evidence>
<dbReference type="EMBL" id="LYVF01000193">
    <property type="protein sequence ID" value="OAT79526.1"/>
    <property type="molecule type" value="Genomic_DNA"/>
</dbReference>
<dbReference type="InterPro" id="IPR003594">
    <property type="entry name" value="HATPase_dom"/>
</dbReference>
<evidence type="ECO:0000313" key="15">
    <source>
        <dbReference type="Proteomes" id="UP000078532"/>
    </source>
</evidence>
<dbReference type="Pfam" id="PF00672">
    <property type="entry name" value="HAMP"/>
    <property type="match status" value="1"/>
</dbReference>
<dbReference type="InterPro" id="IPR003661">
    <property type="entry name" value="HisK_dim/P_dom"/>
</dbReference>
<dbReference type="PROSITE" id="PS50885">
    <property type="entry name" value="HAMP"/>
    <property type="match status" value="1"/>
</dbReference>
<dbReference type="InterPro" id="IPR036890">
    <property type="entry name" value="HATPase_C_sf"/>
</dbReference>
<reference evidence="14 15" key="1">
    <citation type="submission" date="2016-04" db="EMBL/GenBank/DDBJ databases">
        <authorList>
            <person name="Evans L.H."/>
            <person name="Alamgir A."/>
            <person name="Owens N."/>
            <person name="Weber N.D."/>
            <person name="Virtaneva K."/>
            <person name="Barbian K."/>
            <person name="Babar A."/>
            <person name="Rosenke K."/>
        </authorList>
    </citation>
    <scope>NUCLEOTIDE SEQUENCE [LARGE SCALE GENOMIC DNA]</scope>
    <source>
        <strain evidence="14 15">LMa1</strain>
    </source>
</reference>
<evidence type="ECO:0000256" key="10">
    <source>
        <dbReference type="ARBA" id="ARBA00023136"/>
    </source>
</evidence>
<dbReference type="Gene3D" id="3.30.565.10">
    <property type="entry name" value="Histidine kinase-like ATPase, C-terminal domain"/>
    <property type="match status" value="1"/>
</dbReference>
<feature type="transmembrane region" description="Helical" evidence="11">
    <location>
        <begin position="154"/>
        <end position="176"/>
    </location>
</feature>
<comment type="caution">
    <text evidence="14">The sequence shown here is derived from an EMBL/GenBank/DDBJ whole genome shotgun (WGS) entry which is preliminary data.</text>
</comment>
<dbReference type="PANTHER" id="PTHR45436:SF5">
    <property type="entry name" value="SENSOR HISTIDINE KINASE TRCS"/>
    <property type="match status" value="1"/>
</dbReference>
<dbReference type="SMART" id="SM00387">
    <property type="entry name" value="HATPase_c"/>
    <property type="match status" value="1"/>
</dbReference>
<accession>A0A1B7LB46</accession>
<dbReference type="Proteomes" id="UP000078532">
    <property type="component" value="Unassembled WGS sequence"/>
</dbReference>
<dbReference type="EC" id="2.7.13.3" evidence="3"/>
<dbReference type="CDD" id="cd00082">
    <property type="entry name" value="HisKA"/>
    <property type="match status" value="1"/>
</dbReference>
<dbReference type="SMART" id="SM00304">
    <property type="entry name" value="HAMP"/>
    <property type="match status" value="1"/>
</dbReference>
<dbReference type="SUPFAM" id="SSF158472">
    <property type="entry name" value="HAMP domain-like"/>
    <property type="match status" value="1"/>
</dbReference>
<dbReference type="InterPro" id="IPR003660">
    <property type="entry name" value="HAMP_dom"/>
</dbReference>
<feature type="domain" description="Histidine kinase" evidence="12">
    <location>
        <begin position="239"/>
        <end position="452"/>
    </location>
</feature>
<dbReference type="Pfam" id="PF00512">
    <property type="entry name" value="HisKA"/>
    <property type="match status" value="1"/>
</dbReference>
<dbReference type="SUPFAM" id="SSF47384">
    <property type="entry name" value="Homodimeric domain of signal transducing histidine kinase"/>
    <property type="match status" value="1"/>
</dbReference>
<dbReference type="GO" id="GO:0005886">
    <property type="term" value="C:plasma membrane"/>
    <property type="evidence" value="ECO:0007669"/>
    <property type="project" value="TreeGrafter"/>
</dbReference>
<dbReference type="Gene3D" id="6.10.340.10">
    <property type="match status" value="1"/>
</dbReference>
<dbReference type="STRING" id="1838280.A6M21_15620"/>
<dbReference type="InterPro" id="IPR005467">
    <property type="entry name" value="His_kinase_dom"/>
</dbReference>
<feature type="transmembrane region" description="Helical" evidence="11">
    <location>
        <begin position="6"/>
        <end position="29"/>
    </location>
</feature>
<dbReference type="Pfam" id="PF02518">
    <property type="entry name" value="HATPase_c"/>
    <property type="match status" value="1"/>
</dbReference>
<dbReference type="Gene3D" id="1.10.287.130">
    <property type="match status" value="1"/>
</dbReference>
<dbReference type="OrthoDB" id="112712at2"/>
<proteinExistence type="predicted"/>
<keyword evidence="10 11" id="KW-0472">Membrane</keyword>
<protein>
    <recommendedName>
        <fullName evidence="3">histidine kinase</fullName>
        <ecNumber evidence="3">2.7.13.3</ecNumber>
    </recommendedName>
</protein>
<dbReference type="GO" id="GO:0000155">
    <property type="term" value="F:phosphorelay sensor kinase activity"/>
    <property type="evidence" value="ECO:0007669"/>
    <property type="project" value="InterPro"/>
</dbReference>
<keyword evidence="5" id="KW-0808">Transferase</keyword>
<evidence type="ECO:0000256" key="8">
    <source>
        <dbReference type="ARBA" id="ARBA00022989"/>
    </source>
</evidence>
<dbReference type="AlphaFoldDB" id="A0A1B7LB46"/>
<evidence type="ECO:0000256" key="5">
    <source>
        <dbReference type="ARBA" id="ARBA00022679"/>
    </source>
</evidence>
<organism evidence="14 15">
    <name type="scientific">Desulfotomaculum copahuensis</name>
    <dbReference type="NCBI Taxonomy" id="1838280"/>
    <lineage>
        <taxon>Bacteria</taxon>
        <taxon>Bacillati</taxon>
        <taxon>Bacillota</taxon>
        <taxon>Clostridia</taxon>
        <taxon>Eubacteriales</taxon>
        <taxon>Desulfotomaculaceae</taxon>
        <taxon>Desulfotomaculum</taxon>
    </lineage>
</organism>
<evidence type="ECO:0000256" key="4">
    <source>
        <dbReference type="ARBA" id="ARBA00022553"/>
    </source>
</evidence>